<dbReference type="SUPFAM" id="SSF56300">
    <property type="entry name" value="Metallo-dependent phosphatases"/>
    <property type="match status" value="1"/>
</dbReference>
<accession>A0A8U0A6L2</accession>
<gene>
    <name evidence="1" type="ORF">MW046_16580</name>
</gene>
<reference evidence="1" key="1">
    <citation type="submission" date="2022-04" db="EMBL/GenBank/DDBJ databases">
        <title>Halocatena sp. nov., isolated from a salt lake.</title>
        <authorList>
            <person name="Cui H.-L."/>
        </authorList>
    </citation>
    <scope>NUCLEOTIDE SEQUENCE</scope>
    <source>
        <strain evidence="1">AD-1</strain>
        <plasmid evidence="1">unnamed2</plasmid>
    </source>
</reference>
<keyword evidence="1" id="KW-0614">Plasmid</keyword>
<geneLocation type="plasmid" evidence="1 2">
    <name>unnamed2</name>
</geneLocation>
<dbReference type="KEGG" id="haad:MW046_16580"/>
<dbReference type="AlphaFoldDB" id="A0A8U0A6L2"/>
<dbReference type="EMBL" id="CP096021">
    <property type="protein sequence ID" value="UPM44654.1"/>
    <property type="molecule type" value="Genomic_DNA"/>
</dbReference>
<organism evidence="1 2">
    <name type="scientific">Halocatena salina</name>
    <dbReference type="NCBI Taxonomy" id="2934340"/>
    <lineage>
        <taxon>Archaea</taxon>
        <taxon>Methanobacteriati</taxon>
        <taxon>Methanobacteriota</taxon>
        <taxon>Stenosarchaea group</taxon>
        <taxon>Halobacteria</taxon>
        <taxon>Halobacteriales</taxon>
        <taxon>Natronomonadaceae</taxon>
        <taxon>Halocatena</taxon>
    </lineage>
</organism>
<sequence length="209" mass="23299">MLVLGDAHAADPDNRAALLDIYDATNADVALQVGDLEWYDLPVETWFIAGNNEDFDVIDALRDDAMPDVNNVHLLASTATDLQGLRVAGLSGNYAPTKYDLPRSELEGDRRRHFTRDDVERLAAIEDIDVLVIHEAPKGLLYYGYDPGCEHVNDLLDTTDPELCLIGHYHRHEEAEILGCRVVSLAPAWERYYTLNSADLTIDVHETPG</sequence>
<dbReference type="Proteomes" id="UP000831768">
    <property type="component" value="Plasmid unnamed2"/>
</dbReference>
<evidence type="ECO:0000313" key="2">
    <source>
        <dbReference type="Proteomes" id="UP000831768"/>
    </source>
</evidence>
<dbReference type="GeneID" id="71929697"/>
<proteinExistence type="predicted"/>
<evidence type="ECO:0000313" key="1">
    <source>
        <dbReference type="EMBL" id="UPM44654.1"/>
    </source>
</evidence>
<keyword evidence="2" id="KW-1185">Reference proteome</keyword>
<dbReference type="RefSeq" id="WP_247995308.1">
    <property type="nucleotide sequence ID" value="NZ_CP096021.1"/>
</dbReference>
<dbReference type="Gene3D" id="3.60.21.10">
    <property type="match status" value="1"/>
</dbReference>
<name>A0A8U0A6L2_9EURY</name>
<dbReference type="InterPro" id="IPR029052">
    <property type="entry name" value="Metallo-depent_PP-like"/>
</dbReference>
<protein>
    <submittedName>
        <fullName evidence="1">Metallophosphoesterase</fullName>
    </submittedName>
</protein>